<dbReference type="EMBL" id="JAKZGS010000001">
    <property type="protein sequence ID" value="MCH7396711.1"/>
    <property type="molecule type" value="Genomic_DNA"/>
</dbReference>
<feature type="domain" description="DUF4412" evidence="1">
    <location>
        <begin position="94"/>
        <end position="252"/>
    </location>
</feature>
<evidence type="ECO:0000313" key="2">
    <source>
        <dbReference type="EMBL" id="MCH7396711.1"/>
    </source>
</evidence>
<name>A0ABS9UJB4_9BACT</name>
<keyword evidence="3" id="KW-1185">Reference proteome</keyword>
<comment type="caution">
    <text evidence="2">The sequence shown here is derived from an EMBL/GenBank/DDBJ whole genome shotgun (WGS) entry which is preliminary data.</text>
</comment>
<protein>
    <submittedName>
        <fullName evidence="2">DUF4412 domain-containing protein</fullName>
    </submittedName>
</protein>
<proteinExistence type="predicted"/>
<reference evidence="2" key="1">
    <citation type="submission" date="2022-03" db="EMBL/GenBank/DDBJ databases">
        <title>De novo assembled genomes of Belliella spp. (Cyclobacteriaceae) strains.</title>
        <authorList>
            <person name="Szabo A."/>
            <person name="Korponai K."/>
            <person name="Felfoldi T."/>
        </authorList>
    </citation>
    <scope>NUCLEOTIDE SEQUENCE</scope>
    <source>
        <strain evidence="2">DSM 107340</strain>
    </source>
</reference>
<accession>A0ABS9UJB4</accession>
<sequence length="275" mass="30658">MKNPIKNKIILTACCLFLLVGNGESQIMKKLTDKLGQKAVNESTESVKKNKGKNGEKSAFEEIFSQEGGMDISALLGGSKDYKAPAQYSFDFQVTMKMSMEKGKSMTQVWKYNTQEGYFGMENSGMLIIYDIGSDVMVTIDPKGKSYTAMSTKLMGSIGQNIEEENENSIPEMIKTNETKTILGYKATKYTMEDDQMKGEFWMAPEVPFDQSAMAKSINSYGKNQKSLPDNLQGFMLEMQAYDKNSKTVSNLEVLQLGAINEVIKMGDFKNGMAF</sequence>
<dbReference type="Pfam" id="PF14371">
    <property type="entry name" value="DUF4412"/>
    <property type="match status" value="1"/>
</dbReference>
<evidence type="ECO:0000259" key="1">
    <source>
        <dbReference type="Pfam" id="PF14371"/>
    </source>
</evidence>
<organism evidence="2 3">
    <name type="scientific">Belliella calami</name>
    <dbReference type="NCBI Taxonomy" id="2923436"/>
    <lineage>
        <taxon>Bacteria</taxon>
        <taxon>Pseudomonadati</taxon>
        <taxon>Bacteroidota</taxon>
        <taxon>Cytophagia</taxon>
        <taxon>Cytophagales</taxon>
        <taxon>Cyclobacteriaceae</taxon>
        <taxon>Belliella</taxon>
    </lineage>
</organism>
<dbReference type="RefSeq" id="WP_241273231.1">
    <property type="nucleotide sequence ID" value="NZ_JAKZGS010000001.1"/>
</dbReference>
<dbReference type="Proteomes" id="UP001165488">
    <property type="component" value="Unassembled WGS sequence"/>
</dbReference>
<evidence type="ECO:0000313" key="3">
    <source>
        <dbReference type="Proteomes" id="UP001165488"/>
    </source>
</evidence>
<dbReference type="InterPro" id="IPR025524">
    <property type="entry name" value="DUF4412"/>
</dbReference>
<gene>
    <name evidence="2" type="ORF">MM236_01875</name>
</gene>